<proteinExistence type="predicted"/>
<evidence type="ECO:0000313" key="3">
    <source>
        <dbReference type="Proteomes" id="UP000066624"/>
    </source>
</evidence>
<dbReference type="KEGG" id="wma:WM2015_35"/>
<protein>
    <recommendedName>
        <fullName evidence="1">Endonuclease/exonuclease/phosphatase domain-containing protein</fullName>
    </recommendedName>
</protein>
<dbReference type="Pfam" id="PF03372">
    <property type="entry name" value="Exo_endo_phos"/>
    <property type="match status" value="1"/>
</dbReference>
<dbReference type="RefSeq" id="WP_049724144.1">
    <property type="nucleotide sequence ID" value="NZ_CP012154.1"/>
</dbReference>
<evidence type="ECO:0000313" key="2">
    <source>
        <dbReference type="EMBL" id="AKS40426.1"/>
    </source>
</evidence>
<dbReference type="PANTHER" id="PTHR42834:SF1">
    <property type="entry name" value="ENDONUCLEASE_EXONUCLEASE_PHOSPHATASE FAMILY PROTEIN (AFU_ORTHOLOGUE AFUA_3G09210)"/>
    <property type="match status" value="1"/>
</dbReference>
<dbReference type="CDD" id="cd04486">
    <property type="entry name" value="YhcR_OBF_like"/>
    <property type="match status" value="1"/>
</dbReference>
<gene>
    <name evidence="2" type="ORF">WM2015_35</name>
</gene>
<evidence type="ECO:0000259" key="1">
    <source>
        <dbReference type="Pfam" id="PF03372"/>
    </source>
</evidence>
<dbReference type="AlphaFoldDB" id="A0A0K0XS26"/>
<keyword evidence="3" id="KW-1185">Reference proteome</keyword>
<dbReference type="GO" id="GO:0003824">
    <property type="term" value="F:catalytic activity"/>
    <property type="evidence" value="ECO:0007669"/>
    <property type="project" value="InterPro"/>
</dbReference>
<dbReference type="InterPro" id="IPR036691">
    <property type="entry name" value="Endo/exonu/phosph_ase_sf"/>
</dbReference>
<dbReference type="Proteomes" id="UP000066624">
    <property type="component" value="Chromosome"/>
</dbReference>
<accession>A0A0K0XS26</accession>
<sequence>MKTLYRLALGLLLLPAVHAADPLSIAEIHGDGVEPRFVDEQVTTEGIVTLVLPRQFWIQTPSESPSSTRDGLEVFTGDPAAVNVGDRVRVTGFVNRFRRPDREKDLMVTRLIQPEIEVLARGQALPAAIPLGQAGWQVPDNLADENPSVDPTASAIDFWTHYSGMRMVVGEHRVIQATNRFGDTWVLPATEHPRLNELGVLAASPDDLDLERILITANPRLQPEDAPPALPGSHFTRIDGVANYAFGQFRVTTRHALEPVEVAIEIRDTRLHRGPEHLTVASYNVENLDPLIESIERVNGERDIDDDIGSGRMARLGEHIAILLAGPDIVALQEIQDNNGAEQGDVLSADRTLTALIEAVRAAGGPDYAFIDLPPPAPDAFGGQPGGNIRNAFLYNPARVELLPPGPRQIDDPAFAGSRAPLLAGFEFNGHRLMLINNHFSSKWGSSPQFGEQPQIIGGEAERPAQADALRRLLDAENAWGGEAHWIVLGDLNDHWFSEALSHLKAEDSVQPLINLIETLPEADRWTYLFSGNAQAIDHLLVTPELAERAEFEILHPNARFPDQAADHEPLLGRFHLPPAAER</sequence>
<name>A0A0K0XS26_9GAMM</name>
<organism evidence="2 3">
    <name type="scientific">Wenzhouxiangella marina</name>
    <dbReference type="NCBI Taxonomy" id="1579979"/>
    <lineage>
        <taxon>Bacteria</taxon>
        <taxon>Pseudomonadati</taxon>
        <taxon>Pseudomonadota</taxon>
        <taxon>Gammaproteobacteria</taxon>
        <taxon>Chromatiales</taxon>
        <taxon>Wenzhouxiangellaceae</taxon>
        <taxon>Wenzhouxiangella</taxon>
    </lineage>
</organism>
<reference evidence="2 3" key="1">
    <citation type="submission" date="2015-07" db="EMBL/GenBank/DDBJ databases">
        <authorList>
            <person name="Noorani M."/>
        </authorList>
    </citation>
    <scope>NUCLEOTIDE SEQUENCE [LARGE SCALE GENOMIC DNA]</scope>
    <source>
        <strain evidence="2 3">KCTC 42284</strain>
    </source>
</reference>
<dbReference type="SUPFAM" id="SSF56219">
    <property type="entry name" value="DNase I-like"/>
    <property type="match status" value="1"/>
</dbReference>
<feature type="domain" description="Endonuclease/exonuclease/phosphatase" evidence="1">
    <location>
        <begin position="320"/>
        <end position="558"/>
    </location>
</feature>
<dbReference type="InterPro" id="IPR005135">
    <property type="entry name" value="Endo/exonuclease/phosphatase"/>
</dbReference>
<dbReference type="PANTHER" id="PTHR42834">
    <property type="entry name" value="ENDONUCLEASE/EXONUCLEASE/PHOSPHATASE FAMILY PROTEIN (AFU_ORTHOLOGUE AFUA_3G09210)"/>
    <property type="match status" value="1"/>
</dbReference>
<dbReference type="PATRIC" id="fig|1579979.3.peg.36"/>
<dbReference type="OrthoDB" id="9800417at2"/>
<dbReference type="EMBL" id="CP012154">
    <property type="protein sequence ID" value="AKS40426.1"/>
    <property type="molecule type" value="Genomic_DNA"/>
</dbReference>
<dbReference type="STRING" id="1579979.WM2015_35"/>
<dbReference type="Gene3D" id="3.60.10.10">
    <property type="entry name" value="Endonuclease/exonuclease/phosphatase"/>
    <property type="match status" value="1"/>
</dbReference>